<accession>A0ABV6V5E8</accession>
<dbReference type="Gene3D" id="3.40.50.300">
    <property type="entry name" value="P-loop containing nucleotide triphosphate hydrolases"/>
    <property type="match status" value="1"/>
</dbReference>
<dbReference type="InterPro" id="IPR015943">
    <property type="entry name" value="WD40/YVTN_repeat-like_dom_sf"/>
</dbReference>
<dbReference type="PANTHER" id="PTHR19848">
    <property type="entry name" value="WD40 REPEAT PROTEIN"/>
    <property type="match status" value="1"/>
</dbReference>
<dbReference type="InterPro" id="IPR019775">
    <property type="entry name" value="WD40_repeat_CS"/>
</dbReference>
<dbReference type="Gene3D" id="2.130.10.10">
    <property type="entry name" value="YVTN repeat-like/Quinoprotein amine dehydrogenase"/>
    <property type="match status" value="4"/>
</dbReference>
<dbReference type="Pfam" id="PF13191">
    <property type="entry name" value="AAA_16"/>
    <property type="match status" value="1"/>
</dbReference>
<dbReference type="InterPro" id="IPR020472">
    <property type="entry name" value="WD40_PAC1"/>
</dbReference>
<feature type="repeat" description="WD" evidence="3">
    <location>
        <begin position="1307"/>
        <end position="1341"/>
    </location>
</feature>
<dbReference type="EMBL" id="JBHEZX010000002">
    <property type="protein sequence ID" value="MFC1408847.1"/>
    <property type="molecule type" value="Genomic_DNA"/>
</dbReference>
<dbReference type="Pfam" id="PF00400">
    <property type="entry name" value="WD40"/>
    <property type="match status" value="9"/>
</dbReference>
<dbReference type="CDD" id="cd00200">
    <property type="entry name" value="WD40"/>
    <property type="match status" value="1"/>
</dbReference>
<protein>
    <submittedName>
        <fullName evidence="5">AAA family ATPase</fullName>
    </submittedName>
</protein>
<gene>
    <name evidence="5" type="ORF">ACEZDG_06085</name>
</gene>
<feature type="repeat" description="WD" evidence="3">
    <location>
        <begin position="1130"/>
        <end position="1173"/>
    </location>
</feature>
<reference evidence="5 6" key="1">
    <citation type="submission" date="2024-09" db="EMBL/GenBank/DDBJ databases">
        <authorList>
            <person name="Lee S.D."/>
        </authorList>
    </citation>
    <scope>NUCLEOTIDE SEQUENCE [LARGE SCALE GENOMIC DNA]</scope>
    <source>
        <strain evidence="5 6">N1-1</strain>
    </source>
</reference>
<dbReference type="InterPro" id="IPR036322">
    <property type="entry name" value="WD40_repeat_dom_sf"/>
</dbReference>
<dbReference type="PROSITE" id="PS50294">
    <property type="entry name" value="WD_REPEATS_REGION"/>
    <property type="match status" value="3"/>
</dbReference>
<dbReference type="InterPro" id="IPR001680">
    <property type="entry name" value="WD40_rpt"/>
</dbReference>
<name>A0ABV6V5E8_9ACTN</name>
<comment type="caution">
    <text evidence="5">The sequence shown here is derived from an EMBL/GenBank/DDBJ whole genome shotgun (WGS) entry which is preliminary data.</text>
</comment>
<feature type="repeat" description="WD" evidence="3">
    <location>
        <begin position="1219"/>
        <end position="1253"/>
    </location>
</feature>
<dbReference type="RefSeq" id="WP_380503428.1">
    <property type="nucleotide sequence ID" value="NZ_JBHEZX010000002.1"/>
</dbReference>
<keyword evidence="6" id="KW-1185">Reference proteome</keyword>
<dbReference type="SMART" id="SM00320">
    <property type="entry name" value="WD40"/>
    <property type="match status" value="13"/>
</dbReference>
<evidence type="ECO:0000313" key="6">
    <source>
        <dbReference type="Proteomes" id="UP001592582"/>
    </source>
</evidence>
<dbReference type="SUPFAM" id="SSF50998">
    <property type="entry name" value="Quinoprotein alcohol dehydrogenase-like"/>
    <property type="match status" value="1"/>
</dbReference>
<sequence>MSAESGIGLRPAADDWVAAIHGGEHDRDPLGSGFLIDSQRVLTCAHVAYAGQAEARELWVAFPKAEDLAQRRIRVREVVAAPEADRGIRDAAVLLLEETLPEGMAARLRRPKPGDLVGGEWWSFGFPDGALGNSSDGSVGEALAYGWVRLDTASRYTVKRGYSGAALWSPAYQAVVGMVGQALDTTGDARALTMRAIDAYLPDQKLHLLADWAVEAAGESALAAWGWSLEADPDEARRHWRPRARGVSTDSERGFRFRGRTAALNRIVAWITTAHRTRGVLVVTGSPGVGKSAVLGRIVTTADAAIAATLPADDDAVRAPLGSVACAVHAKGKTALEVAAEIARAASAPLLDRVADLAPSLRAVLAERQTSAFTVVIDALDEATTPEQARLIIGQIALPLVETCTDLGVRVVMGSRRKDDAGSLLEPLGPAVRVLDLDTPEYFEESDLASYCLATLQLTGDERPGNPYDDPAVAGPVARRIAALSDRNFLVAGLTARAHGMHDSEPVAPAAISFTPTVEAALREYLVLLPPVGRVSASDALTALAYAEAPGFSLDLWGIAIAALYRESALGEYDLHRFAGSSAANFLVEYGSYDSGPTVFRLFHQALNDALLKGRAELTPSARDERALTGALMAHGQSVGWAQAPAYLLRSLPRHASRGEVVDTLLADDLYPLYADLLRLIPAASSATTTQGRGRAGLLRKTPRAIDATPSTRAAMYSVTETQARLGDTYRTSTLPVPYRGVWTTANAHVEETILEGHTAKVTAVCAVPTGGRSLLASGSEDGLVQVWDAESGELVRTLEVHGGGVAAMRVANTVSRSVLSVCCADGTVWLWQPETGEVVRTRASHPDRTGALHTLEEDSNGILAIGCASNGVWLWRPGSDDAGRTFEDRHRTPKDQEWTPELQKYGPTSLSMLRRGNRSLLAVAGFNGEVKLWDLESGGWDQIWSNPRIAPVTSLCALPDERQVLLATGHEDGLLQVLSAEHDWRASGFFDVRQRGGPDGHAKRVTTMSVVQLNGRSWLASGSDDRTVRLDSLGRERPRTLAEHSSGVSAVCGVQVGPLSLLASGCADGTVWLWDPQATGPARAAGGFSGGVRAVCLAEAGRLGILAAACSDGKAWLWNSTTGRLIRALEGHTDELTAVGAIRARGRTWLATGCADGSIRMWRLRSGTQVGTLEGHIGAVNALCSVRMGHRTLLASGGADGTVRLWKPGLAGGYVRALRGHTGAVTSVCAVDTDGSQALASGSADGTVRLWKPGRKAWDATLPGHIGGVTAMCVLPATGQSLLAVGSAEGTVRVVDLDTGKAVRTLRGHTGGVTAIGLLTVDGRSLLAVGSDDRMVRLWDPLHRRLLMEVPVRYPVVALTQTGSLLVVGLIDGLLTLAINLDAVS</sequence>
<keyword evidence="1 3" id="KW-0853">WD repeat</keyword>
<feature type="domain" description="Orc1-like AAA ATPase" evidence="4">
    <location>
        <begin position="256"/>
        <end position="389"/>
    </location>
</feature>
<dbReference type="Proteomes" id="UP001592582">
    <property type="component" value="Unassembled WGS sequence"/>
</dbReference>
<evidence type="ECO:0000259" key="4">
    <source>
        <dbReference type="Pfam" id="PF13191"/>
    </source>
</evidence>
<evidence type="ECO:0000256" key="2">
    <source>
        <dbReference type="ARBA" id="ARBA00022737"/>
    </source>
</evidence>
<evidence type="ECO:0000256" key="3">
    <source>
        <dbReference type="PROSITE-ProRule" id="PRU00221"/>
    </source>
</evidence>
<dbReference type="PRINTS" id="PR00320">
    <property type="entry name" value="GPROTEINBRPT"/>
</dbReference>
<proteinExistence type="predicted"/>
<feature type="repeat" description="WD" evidence="3">
    <location>
        <begin position="1174"/>
        <end position="1208"/>
    </location>
</feature>
<dbReference type="InterPro" id="IPR027417">
    <property type="entry name" value="P-loop_NTPase"/>
</dbReference>
<evidence type="ECO:0000313" key="5">
    <source>
        <dbReference type="EMBL" id="MFC1408847.1"/>
    </source>
</evidence>
<keyword evidence="2" id="KW-0677">Repeat</keyword>
<dbReference type="PROSITE" id="PS50082">
    <property type="entry name" value="WD_REPEATS_2"/>
    <property type="match status" value="6"/>
</dbReference>
<dbReference type="SUPFAM" id="SSF50960">
    <property type="entry name" value="TolB, C-terminal domain"/>
    <property type="match status" value="1"/>
</dbReference>
<organism evidence="5 6">
    <name type="scientific">Streptacidiphilus alkalitolerans</name>
    <dbReference type="NCBI Taxonomy" id="3342712"/>
    <lineage>
        <taxon>Bacteria</taxon>
        <taxon>Bacillati</taxon>
        <taxon>Actinomycetota</taxon>
        <taxon>Actinomycetes</taxon>
        <taxon>Kitasatosporales</taxon>
        <taxon>Streptomycetaceae</taxon>
        <taxon>Streptacidiphilus</taxon>
    </lineage>
</organism>
<evidence type="ECO:0000256" key="1">
    <source>
        <dbReference type="ARBA" id="ARBA00022574"/>
    </source>
</evidence>
<dbReference type="PROSITE" id="PS00678">
    <property type="entry name" value="WD_REPEATS_1"/>
    <property type="match status" value="1"/>
</dbReference>
<dbReference type="SUPFAM" id="SSF52540">
    <property type="entry name" value="P-loop containing nucleoside triphosphate hydrolases"/>
    <property type="match status" value="1"/>
</dbReference>
<dbReference type="InterPro" id="IPR009003">
    <property type="entry name" value="Peptidase_S1_PA"/>
</dbReference>
<dbReference type="SUPFAM" id="SSF50978">
    <property type="entry name" value="WD40 repeat-like"/>
    <property type="match status" value="1"/>
</dbReference>
<dbReference type="InterPro" id="IPR041664">
    <property type="entry name" value="AAA_16"/>
</dbReference>
<dbReference type="PANTHER" id="PTHR19848:SF8">
    <property type="entry name" value="F-BOX AND WD REPEAT DOMAIN CONTAINING 7"/>
    <property type="match status" value="1"/>
</dbReference>
<dbReference type="SUPFAM" id="SSF50494">
    <property type="entry name" value="Trypsin-like serine proteases"/>
    <property type="match status" value="1"/>
</dbReference>
<dbReference type="InterPro" id="IPR011047">
    <property type="entry name" value="Quinoprotein_ADH-like_sf"/>
</dbReference>
<feature type="repeat" description="WD" evidence="3">
    <location>
        <begin position="1263"/>
        <end position="1306"/>
    </location>
</feature>
<feature type="repeat" description="WD" evidence="3">
    <location>
        <begin position="755"/>
        <end position="798"/>
    </location>
</feature>